<protein>
    <recommendedName>
        <fullName evidence="5 7">Uracil-DNA glycosylase</fullName>
        <shortName evidence="5">UDG</shortName>
        <ecNumber evidence="5 7">3.2.2.27</ecNumber>
    </recommendedName>
</protein>
<name>A0AAD3D9T0_9STRA</name>
<proteinExistence type="inferred from homology"/>
<evidence type="ECO:0000256" key="4">
    <source>
        <dbReference type="ARBA" id="ARBA00023204"/>
    </source>
</evidence>
<keyword evidence="3 5" id="KW-0378">Hydrolase</keyword>
<evidence type="ECO:0000313" key="11">
    <source>
        <dbReference type="Proteomes" id="UP001054902"/>
    </source>
</evidence>
<dbReference type="EC" id="3.2.2.27" evidence="5 7"/>
<dbReference type="CDD" id="cd10027">
    <property type="entry name" value="UDG-F1-like"/>
    <property type="match status" value="1"/>
</dbReference>
<dbReference type="Proteomes" id="UP001054902">
    <property type="component" value="Unassembled WGS sequence"/>
</dbReference>
<evidence type="ECO:0000256" key="1">
    <source>
        <dbReference type="ARBA" id="ARBA00008184"/>
    </source>
</evidence>
<evidence type="ECO:0000256" key="5">
    <source>
        <dbReference type="HAMAP-Rule" id="MF_03166"/>
    </source>
</evidence>
<comment type="caution">
    <text evidence="10">The sequence shown here is derived from an EMBL/GenBank/DDBJ whole genome shotgun (WGS) entry which is preliminary data.</text>
</comment>
<dbReference type="GO" id="GO:0097510">
    <property type="term" value="P:base-excision repair, AP site formation via deaminated base removal"/>
    <property type="evidence" value="ECO:0007669"/>
    <property type="project" value="TreeGrafter"/>
</dbReference>
<organism evidence="10 11">
    <name type="scientific">Chaetoceros tenuissimus</name>
    <dbReference type="NCBI Taxonomy" id="426638"/>
    <lineage>
        <taxon>Eukaryota</taxon>
        <taxon>Sar</taxon>
        <taxon>Stramenopiles</taxon>
        <taxon>Ochrophyta</taxon>
        <taxon>Bacillariophyta</taxon>
        <taxon>Coscinodiscophyceae</taxon>
        <taxon>Chaetocerotophycidae</taxon>
        <taxon>Chaetocerotales</taxon>
        <taxon>Chaetocerotaceae</taxon>
        <taxon>Chaetoceros</taxon>
    </lineage>
</organism>
<dbReference type="SMART" id="SM00987">
    <property type="entry name" value="UreE_C"/>
    <property type="match status" value="1"/>
</dbReference>
<comment type="function">
    <text evidence="5 7">Excises uracil residues from the DNA which can arise as a result of misincorporation of dUMP residues by DNA polymerase or due to deamination of cytosine.</text>
</comment>
<accession>A0AAD3D9T0</accession>
<keyword evidence="4 5" id="KW-0234">DNA repair</keyword>
<comment type="similarity">
    <text evidence="1 5 7">Belongs to the uracil-DNA glycosylase (UDG) superfamily. UNG family.</text>
</comment>
<dbReference type="NCBIfam" id="NF003588">
    <property type="entry name" value="PRK05254.1-1"/>
    <property type="match status" value="1"/>
</dbReference>
<keyword evidence="2 5" id="KW-0227">DNA damage</keyword>
<dbReference type="GO" id="GO:0004844">
    <property type="term" value="F:uracil DNA N-glycosylase activity"/>
    <property type="evidence" value="ECO:0007669"/>
    <property type="project" value="UniProtKB-UniRule"/>
</dbReference>
<gene>
    <name evidence="10" type="ORF">CTEN210_15777</name>
</gene>
<feature type="domain" description="Uracil-DNA glycosylase-like" evidence="9">
    <location>
        <begin position="114"/>
        <end position="295"/>
    </location>
</feature>
<dbReference type="PROSITE" id="PS00130">
    <property type="entry name" value="U_DNA_GLYCOSYLASE"/>
    <property type="match status" value="1"/>
</dbReference>
<dbReference type="InterPro" id="IPR005122">
    <property type="entry name" value="Uracil-DNA_glycosylase-like"/>
</dbReference>
<evidence type="ECO:0000259" key="9">
    <source>
        <dbReference type="SMART" id="SM00986"/>
    </source>
</evidence>
<evidence type="ECO:0000256" key="3">
    <source>
        <dbReference type="ARBA" id="ARBA00022801"/>
    </source>
</evidence>
<dbReference type="PANTHER" id="PTHR11264:SF0">
    <property type="entry name" value="URACIL-DNA GLYCOSYLASE"/>
    <property type="match status" value="1"/>
</dbReference>
<dbReference type="SMART" id="SM00986">
    <property type="entry name" value="UDG"/>
    <property type="match status" value="1"/>
</dbReference>
<evidence type="ECO:0000256" key="6">
    <source>
        <dbReference type="PROSITE-ProRule" id="PRU10072"/>
    </source>
</evidence>
<dbReference type="NCBIfam" id="TIGR00628">
    <property type="entry name" value="ung"/>
    <property type="match status" value="1"/>
</dbReference>
<dbReference type="GO" id="GO:0005634">
    <property type="term" value="C:nucleus"/>
    <property type="evidence" value="ECO:0007669"/>
    <property type="project" value="UniProtKB-SubCell"/>
</dbReference>
<dbReference type="Gene3D" id="3.40.470.10">
    <property type="entry name" value="Uracil-DNA glycosylase-like domain"/>
    <property type="match status" value="1"/>
</dbReference>
<dbReference type="InterPro" id="IPR036895">
    <property type="entry name" value="Uracil-DNA_glycosylase-like_sf"/>
</dbReference>
<keyword evidence="5" id="KW-0496">Mitochondrion</keyword>
<dbReference type="AlphaFoldDB" id="A0AAD3D9T0"/>
<sequence>MITSFFAPKKRKTAEESSNDEKSENRKDEVTTNGNAKVESSKRQKNSLASSSKSKPLSPDVEELMSTLTNSCWKEALQQHISKPSFANLAAFVKKERANKTVYPPPVDTFTALNLVPLDKVKVVIVGQDPYHGPGQGHGLAFSVKKGIKIPPSLRNIYKELLNNDCGLNSMPTHGFLERWAKQGVLMLNSVLTVRKGEAFSHKGKGWEEFTDEIIRCLYTRRSEDAGGLVFLLWGKPASKKAESIINRHTSGFATGKSKVPTKVFCSSHPSPLGATKTNAPFIGSKCFTKANEALVKMNMAPIDWGVDGDIHFNEETESNKS</sequence>
<dbReference type="InterPro" id="IPR002043">
    <property type="entry name" value="UDG_fam1"/>
</dbReference>
<dbReference type="HAMAP" id="MF_00148">
    <property type="entry name" value="UDG"/>
    <property type="match status" value="1"/>
</dbReference>
<keyword evidence="11" id="KW-1185">Reference proteome</keyword>
<dbReference type="NCBIfam" id="NF003589">
    <property type="entry name" value="PRK05254.1-2"/>
    <property type="match status" value="1"/>
</dbReference>
<keyword evidence="5" id="KW-0539">Nucleus</keyword>
<feature type="compositionally biased region" description="Low complexity" evidence="8">
    <location>
        <begin position="47"/>
        <end position="59"/>
    </location>
</feature>
<evidence type="ECO:0000313" key="10">
    <source>
        <dbReference type="EMBL" id="GFH59301.1"/>
    </source>
</evidence>
<feature type="compositionally biased region" description="Basic and acidic residues" evidence="8">
    <location>
        <begin position="13"/>
        <end position="30"/>
    </location>
</feature>
<reference evidence="10 11" key="1">
    <citation type="journal article" date="2021" name="Sci. Rep.">
        <title>The genome of the diatom Chaetoceros tenuissimus carries an ancient integrated fragment of an extant virus.</title>
        <authorList>
            <person name="Hongo Y."/>
            <person name="Kimura K."/>
            <person name="Takaki Y."/>
            <person name="Yoshida Y."/>
            <person name="Baba S."/>
            <person name="Kobayashi G."/>
            <person name="Nagasaki K."/>
            <person name="Hano T."/>
            <person name="Tomaru Y."/>
        </authorList>
    </citation>
    <scope>NUCLEOTIDE SEQUENCE [LARGE SCALE GENOMIC DNA]</scope>
    <source>
        <strain evidence="10 11">NIES-3715</strain>
    </source>
</reference>
<dbReference type="SUPFAM" id="SSF52141">
    <property type="entry name" value="Uracil-DNA glycosylase-like"/>
    <property type="match status" value="1"/>
</dbReference>
<dbReference type="InterPro" id="IPR018085">
    <property type="entry name" value="Ura-DNA_Glyclase_AS"/>
</dbReference>
<feature type="active site" description="Proton acceptor" evidence="5 6">
    <location>
        <position position="129"/>
    </location>
</feature>
<feature type="region of interest" description="Disordered" evidence="8">
    <location>
        <begin position="1"/>
        <end position="61"/>
    </location>
</feature>
<comment type="subcellular location">
    <subcellularLocation>
        <location evidence="5">Mitochondrion</location>
    </subcellularLocation>
    <subcellularLocation>
        <location evidence="5">Nucleus</location>
    </subcellularLocation>
</comment>
<dbReference type="EMBL" id="BLLK01000062">
    <property type="protein sequence ID" value="GFH59301.1"/>
    <property type="molecule type" value="Genomic_DNA"/>
</dbReference>
<dbReference type="NCBIfam" id="NF003592">
    <property type="entry name" value="PRK05254.1-5"/>
    <property type="match status" value="1"/>
</dbReference>
<dbReference type="Pfam" id="PF03167">
    <property type="entry name" value="UDG"/>
    <property type="match status" value="1"/>
</dbReference>
<evidence type="ECO:0000256" key="7">
    <source>
        <dbReference type="RuleBase" id="RU003780"/>
    </source>
</evidence>
<dbReference type="GO" id="GO:0005739">
    <property type="term" value="C:mitochondrion"/>
    <property type="evidence" value="ECO:0007669"/>
    <property type="project" value="UniProtKB-SubCell"/>
</dbReference>
<comment type="catalytic activity">
    <reaction evidence="5 7">
        <text>Hydrolyzes single-stranded DNA or mismatched double-stranded DNA and polynucleotides, releasing free uracil.</text>
        <dbReference type="EC" id="3.2.2.27"/>
    </reaction>
</comment>
<evidence type="ECO:0000256" key="8">
    <source>
        <dbReference type="SAM" id="MobiDB-lite"/>
    </source>
</evidence>
<dbReference type="PANTHER" id="PTHR11264">
    <property type="entry name" value="URACIL-DNA GLYCOSYLASE"/>
    <property type="match status" value="1"/>
</dbReference>
<evidence type="ECO:0000256" key="2">
    <source>
        <dbReference type="ARBA" id="ARBA00022763"/>
    </source>
</evidence>